<sequence length="63" mass="7160">MVQLKACCTANSFICVKLGTSRTRGSIAVFAKSVFQFFYFLKGYILTGNQCHLKIIDLEFHCF</sequence>
<protein>
    <submittedName>
        <fullName evidence="1">Uncharacterized protein</fullName>
    </submittedName>
</protein>
<name>A0A0E9TMV0_ANGAN</name>
<proteinExistence type="predicted"/>
<dbReference type="EMBL" id="GBXM01053656">
    <property type="protein sequence ID" value="JAH54921.1"/>
    <property type="molecule type" value="Transcribed_RNA"/>
</dbReference>
<organism evidence="1">
    <name type="scientific">Anguilla anguilla</name>
    <name type="common">European freshwater eel</name>
    <name type="synonym">Muraena anguilla</name>
    <dbReference type="NCBI Taxonomy" id="7936"/>
    <lineage>
        <taxon>Eukaryota</taxon>
        <taxon>Metazoa</taxon>
        <taxon>Chordata</taxon>
        <taxon>Craniata</taxon>
        <taxon>Vertebrata</taxon>
        <taxon>Euteleostomi</taxon>
        <taxon>Actinopterygii</taxon>
        <taxon>Neopterygii</taxon>
        <taxon>Teleostei</taxon>
        <taxon>Anguilliformes</taxon>
        <taxon>Anguillidae</taxon>
        <taxon>Anguilla</taxon>
    </lineage>
</organism>
<reference evidence="1" key="1">
    <citation type="submission" date="2014-11" db="EMBL/GenBank/DDBJ databases">
        <authorList>
            <person name="Amaro Gonzalez C."/>
        </authorList>
    </citation>
    <scope>NUCLEOTIDE SEQUENCE</scope>
</reference>
<accession>A0A0E9TMV0</accession>
<evidence type="ECO:0000313" key="1">
    <source>
        <dbReference type="EMBL" id="JAH54921.1"/>
    </source>
</evidence>
<dbReference type="AlphaFoldDB" id="A0A0E9TMV0"/>
<reference evidence="1" key="2">
    <citation type="journal article" date="2015" name="Fish Shellfish Immunol.">
        <title>Early steps in the European eel (Anguilla anguilla)-Vibrio vulnificus interaction in the gills: Role of the RtxA13 toxin.</title>
        <authorList>
            <person name="Callol A."/>
            <person name="Pajuelo D."/>
            <person name="Ebbesson L."/>
            <person name="Teles M."/>
            <person name="MacKenzie S."/>
            <person name="Amaro C."/>
        </authorList>
    </citation>
    <scope>NUCLEOTIDE SEQUENCE</scope>
</reference>